<name>A0A9Q9BJG6_TREDN</name>
<keyword evidence="2" id="KW-0805">Transcription regulation</keyword>
<dbReference type="InterPro" id="IPR013249">
    <property type="entry name" value="RNA_pol_sigma70_r4_t2"/>
</dbReference>
<proteinExistence type="inferred from homology"/>
<evidence type="ECO:0000313" key="7">
    <source>
        <dbReference type="EMBL" id="UTD01255.1"/>
    </source>
</evidence>
<evidence type="ECO:0000313" key="8">
    <source>
        <dbReference type="Proteomes" id="UP001056981"/>
    </source>
</evidence>
<dbReference type="GO" id="GO:0016987">
    <property type="term" value="F:sigma factor activity"/>
    <property type="evidence" value="ECO:0007669"/>
    <property type="project" value="UniProtKB-KW"/>
</dbReference>
<dbReference type="NCBIfam" id="TIGR02937">
    <property type="entry name" value="sigma70-ECF"/>
    <property type="match status" value="1"/>
</dbReference>
<keyword evidence="3" id="KW-0731">Sigma factor</keyword>
<evidence type="ECO:0000256" key="2">
    <source>
        <dbReference type="ARBA" id="ARBA00023015"/>
    </source>
</evidence>
<dbReference type="PANTHER" id="PTHR43133:SF60">
    <property type="entry name" value="RNA POLYMERASE SIGMA FACTOR SIGV"/>
    <property type="match status" value="1"/>
</dbReference>
<dbReference type="Gene3D" id="1.10.10.10">
    <property type="entry name" value="Winged helix-like DNA-binding domain superfamily/Winged helix DNA-binding domain"/>
    <property type="match status" value="1"/>
</dbReference>
<dbReference type="PANTHER" id="PTHR43133">
    <property type="entry name" value="RNA POLYMERASE ECF-TYPE SIGMA FACTO"/>
    <property type="match status" value="1"/>
</dbReference>
<organism evidence="7 8">
    <name type="scientific">Treponema denticola</name>
    <dbReference type="NCBI Taxonomy" id="158"/>
    <lineage>
        <taxon>Bacteria</taxon>
        <taxon>Pseudomonadati</taxon>
        <taxon>Spirochaetota</taxon>
        <taxon>Spirochaetia</taxon>
        <taxon>Spirochaetales</taxon>
        <taxon>Treponemataceae</taxon>
        <taxon>Treponema</taxon>
    </lineage>
</organism>
<evidence type="ECO:0000256" key="1">
    <source>
        <dbReference type="ARBA" id="ARBA00010641"/>
    </source>
</evidence>
<reference evidence="7" key="1">
    <citation type="submission" date="2020-04" db="EMBL/GenBank/DDBJ databases">
        <title>Comparative genomics of oral phylogroup-2 Treponema strains.</title>
        <authorList>
            <person name="Zeng H."/>
            <person name="Chan Y.K."/>
            <person name="Watt R.M."/>
        </authorList>
    </citation>
    <scope>NUCLEOTIDE SEQUENCE</scope>
    <source>
        <strain evidence="7">OMZ 905</strain>
    </source>
</reference>
<dbReference type="SUPFAM" id="SSF88659">
    <property type="entry name" value="Sigma3 and sigma4 domains of RNA polymerase sigma factors"/>
    <property type="match status" value="1"/>
</dbReference>
<feature type="domain" description="RNA polymerase sigma factor 70 region 4 type 2" evidence="6">
    <location>
        <begin position="112"/>
        <end position="161"/>
    </location>
</feature>
<comment type="similarity">
    <text evidence="1">Belongs to the sigma-70 factor family. ECF subfamily.</text>
</comment>
<dbReference type="GO" id="GO:0003677">
    <property type="term" value="F:DNA binding"/>
    <property type="evidence" value="ECO:0007669"/>
    <property type="project" value="InterPro"/>
</dbReference>
<dbReference type="SUPFAM" id="SSF88946">
    <property type="entry name" value="Sigma2 domain of RNA polymerase sigma factors"/>
    <property type="match status" value="1"/>
</dbReference>
<dbReference type="InterPro" id="IPR039425">
    <property type="entry name" value="RNA_pol_sigma-70-like"/>
</dbReference>
<dbReference type="RefSeq" id="WP_253699366.1">
    <property type="nucleotide sequence ID" value="NZ_CP051522.1"/>
</dbReference>
<dbReference type="InterPro" id="IPR014284">
    <property type="entry name" value="RNA_pol_sigma-70_dom"/>
</dbReference>
<gene>
    <name evidence="7" type="ORF">E4N86_11475</name>
</gene>
<feature type="domain" description="RNA polymerase sigma-70 region 2" evidence="5">
    <location>
        <begin position="10"/>
        <end position="74"/>
    </location>
</feature>
<dbReference type="AlphaFoldDB" id="A0A9Q9BJG6"/>
<accession>A0A9Q9BJG6</accession>
<dbReference type="Gene3D" id="1.10.1740.10">
    <property type="match status" value="1"/>
</dbReference>
<dbReference type="InterPro" id="IPR013325">
    <property type="entry name" value="RNA_pol_sigma_r2"/>
</dbReference>
<evidence type="ECO:0000259" key="5">
    <source>
        <dbReference type="Pfam" id="PF04542"/>
    </source>
</evidence>
<dbReference type="Pfam" id="PF04542">
    <property type="entry name" value="Sigma70_r2"/>
    <property type="match status" value="1"/>
</dbReference>
<dbReference type="EMBL" id="CP051635">
    <property type="protein sequence ID" value="UTD01255.1"/>
    <property type="molecule type" value="Genomic_DNA"/>
</dbReference>
<dbReference type="GO" id="GO:0006352">
    <property type="term" value="P:DNA-templated transcription initiation"/>
    <property type="evidence" value="ECO:0007669"/>
    <property type="project" value="InterPro"/>
</dbReference>
<dbReference type="InterPro" id="IPR013324">
    <property type="entry name" value="RNA_pol_sigma_r3/r4-like"/>
</dbReference>
<evidence type="ECO:0000256" key="3">
    <source>
        <dbReference type="ARBA" id="ARBA00023082"/>
    </source>
</evidence>
<dbReference type="InterPro" id="IPR036388">
    <property type="entry name" value="WH-like_DNA-bd_sf"/>
</dbReference>
<dbReference type="Pfam" id="PF08281">
    <property type="entry name" value="Sigma70_r4_2"/>
    <property type="match status" value="1"/>
</dbReference>
<sequence length="175" mass="20119">MGNKIDLELLINQAGDSLWRFCLRLEKTRLDAEDLYQEAILKTIKLQDKIELNKNPKAFLFSIAVGIHKNKFRKFFRRIKLAPPSDKELESVSSPYEILPEIELEKKELKGEIEKAIFSLPEKIKISVLMFYSANMSIADISKHLNIPEGTVKSRLNRGRSILKTIIKESGYGIK</sequence>
<dbReference type="InterPro" id="IPR007627">
    <property type="entry name" value="RNA_pol_sigma70_r2"/>
</dbReference>
<evidence type="ECO:0000256" key="4">
    <source>
        <dbReference type="ARBA" id="ARBA00023163"/>
    </source>
</evidence>
<protein>
    <submittedName>
        <fullName evidence="7">RNA polymerase sigma factor</fullName>
    </submittedName>
</protein>
<dbReference type="Proteomes" id="UP001056981">
    <property type="component" value="Chromosome"/>
</dbReference>
<evidence type="ECO:0000259" key="6">
    <source>
        <dbReference type="Pfam" id="PF08281"/>
    </source>
</evidence>
<keyword evidence="4" id="KW-0804">Transcription</keyword>